<dbReference type="SMART" id="SM00220">
    <property type="entry name" value="S_TKc"/>
    <property type="match status" value="1"/>
</dbReference>
<feature type="compositionally biased region" description="Basic and acidic residues" evidence="5">
    <location>
        <begin position="408"/>
        <end position="421"/>
    </location>
</feature>
<evidence type="ECO:0000256" key="6">
    <source>
        <dbReference type="SAM" id="Phobius"/>
    </source>
</evidence>
<dbReference type="OrthoDB" id="283352at2"/>
<evidence type="ECO:0000256" key="5">
    <source>
        <dbReference type="SAM" id="MobiDB-lite"/>
    </source>
</evidence>
<accession>A0A225DEE9</accession>
<evidence type="ECO:0000313" key="9">
    <source>
        <dbReference type="Proteomes" id="UP000214646"/>
    </source>
</evidence>
<evidence type="ECO:0000259" key="7">
    <source>
        <dbReference type="PROSITE" id="PS50011"/>
    </source>
</evidence>
<name>A0A225DEE9_9BACT</name>
<keyword evidence="4" id="KW-0067">ATP-binding</keyword>
<feature type="region of interest" description="Disordered" evidence="5">
    <location>
        <begin position="408"/>
        <end position="549"/>
    </location>
</feature>
<feature type="region of interest" description="Disordered" evidence="5">
    <location>
        <begin position="1"/>
        <end position="57"/>
    </location>
</feature>
<evidence type="ECO:0000256" key="2">
    <source>
        <dbReference type="ARBA" id="ARBA00022741"/>
    </source>
</evidence>
<evidence type="ECO:0000313" key="8">
    <source>
        <dbReference type="EMBL" id="OWK39920.1"/>
    </source>
</evidence>
<keyword evidence="3 8" id="KW-0418">Kinase</keyword>
<dbReference type="RefSeq" id="WP_088256740.1">
    <property type="nucleotide sequence ID" value="NZ_NIDE01000009.1"/>
</dbReference>
<keyword evidence="1" id="KW-0808">Transferase</keyword>
<dbReference type="PROSITE" id="PS50011">
    <property type="entry name" value="PROTEIN_KINASE_DOM"/>
    <property type="match status" value="1"/>
</dbReference>
<dbReference type="PANTHER" id="PTHR43289:SF6">
    <property type="entry name" value="SERINE_THREONINE-PROTEIN KINASE NEKL-3"/>
    <property type="match status" value="1"/>
</dbReference>
<dbReference type="InterPro" id="IPR008271">
    <property type="entry name" value="Ser/Thr_kinase_AS"/>
</dbReference>
<dbReference type="Proteomes" id="UP000214646">
    <property type="component" value="Unassembled WGS sequence"/>
</dbReference>
<comment type="caution">
    <text evidence="8">The sequence shown here is derived from an EMBL/GenBank/DDBJ whole genome shotgun (WGS) entry which is preliminary data.</text>
</comment>
<dbReference type="EMBL" id="NIDE01000009">
    <property type="protein sequence ID" value="OWK39920.1"/>
    <property type="molecule type" value="Genomic_DNA"/>
</dbReference>
<keyword evidence="9" id="KW-1185">Reference proteome</keyword>
<dbReference type="Pfam" id="PF00069">
    <property type="entry name" value="Pkinase"/>
    <property type="match status" value="1"/>
</dbReference>
<protein>
    <submittedName>
        <fullName evidence="8">Serine/threonine protein kinase</fullName>
    </submittedName>
</protein>
<evidence type="ECO:0000256" key="4">
    <source>
        <dbReference type="ARBA" id="ARBA00022840"/>
    </source>
</evidence>
<evidence type="ECO:0000256" key="1">
    <source>
        <dbReference type="ARBA" id="ARBA00022679"/>
    </source>
</evidence>
<feature type="compositionally biased region" description="Low complexity" evidence="5">
    <location>
        <begin position="465"/>
        <end position="488"/>
    </location>
</feature>
<dbReference type="Gene3D" id="3.30.200.20">
    <property type="entry name" value="Phosphorylase Kinase, domain 1"/>
    <property type="match status" value="1"/>
</dbReference>
<feature type="compositionally biased region" description="Low complexity" evidence="5">
    <location>
        <begin position="498"/>
        <end position="524"/>
    </location>
</feature>
<dbReference type="Gene3D" id="1.10.510.10">
    <property type="entry name" value="Transferase(Phosphotransferase) domain 1"/>
    <property type="match status" value="1"/>
</dbReference>
<feature type="transmembrane region" description="Helical" evidence="6">
    <location>
        <begin position="384"/>
        <end position="404"/>
    </location>
</feature>
<proteinExistence type="predicted"/>
<keyword evidence="6" id="KW-1133">Transmembrane helix</keyword>
<dbReference type="PANTHER" id="PTHR43289">
    <property type="entry name" value="MITOGEN-ACTIVATED PROTEIN KINASE KINASE KINASE 20-RELATED"/>
    <property type="match status" value="1"/>
</dbReference>
<dbReference type="InterPro" id="IPR011009">
    <property type="entry name" value="Kinase-like_dom_sf"/>
</dbReference>
<dbReference type="AlphaFoldDB" id="A0A225DEE9"/>
<evidence type="ECO:0000256" key="3">
    <source>
        <dbReference type="ARBA" id="ARBA00022777"/>
    </source>
</evidence>
<dbReference type="PROSITE" id="PS00108">
    <property type="entry name" value="PROTEIN_KINASE_ST"/>
    <property type="match status" value="1"/>
</dbReference>
<dbReference type="InterPro" id="IPR000719">
    <property type="entry name" value="Prot_kinase_dom"/>
</dbReference>
<feature type="domain" description="Protein kinase" evidence="7">
    <location>
        <begin position="54"/>
        <end position="344"/>
    </location>
</feature>
<dbReference type="CDD" id="cd14014">
    <property type="entry name" value="STKc_PknB_like"/>
    <property type="match status" value="1"/>
</dbReference>
<reference evidence="9" key="1">
    <citation type="submission" date="2017-06" db="EMBL/GenBank/DDBJ databases">
        <title>Genome analysis of Fimbriiglobus ruber SP5, the first member of the order Planctomycetales with confirmed chitinolytic capability.</title>
        <authorList>
            <person name="Ravin N.V."/>
            <person name="Rakitin A.L."/>
            <person name="Ivanova A.A."/>
            <person name="Beletsky A.V."/>
            <person name="Kulichevskaya I.S."/>
            <person name="Mardanov A.V."/>
            <person name="Dedysh S.N."/>
        </authorList>
    </citation>
    <scope>NUCLEOTIDE SEQUENCE [LARGE SCALE GENOMIC DNA]</scope>
    <source>
        <strain evidence="9">SP5</strain>
    </source>
</reference>
<keyword evidence="2" id="KW-0547">Nucleotide-binding</keyword>
<organism evidence="8 9">
    <name type="scientific">Fimbriiglobus ruber</name>
    <dbReference type="NCBI Taxonomy" id="1908690"/>
    <lineage>
        <taxon>Bacteria</taxon>
        <taxon>Pseudomonadati</taxon>
        <taxon>Planctomycetota</taxon>
        <taxon>Planctomycetia</taxon>
        <taxon>Gemmatales</taxon>
        <taxon>Gemmataceae</taxon>
        <taxon>Fimbriiglobus</taxon>
    </lineage>
</organism>
<keyword evidence="8" id="KW-0723">Serine/threonine-protein kinase</keyword>
<gene>
    <name evidence="8" type="ORF">FRUB_05810</name>
</gene>
<dbReference type="GO" id="GO:0004674">
    <property type="term" value="F:protein serine/threonine kinase activity"/>
    <property type="evidence" value="ECO:0007669"/>
    <property type="project" value="UniProtKB-KW"/>
</dbReference>
<dbReference type="SUPFAM" id="SSF56112">
    <property type="entry name" value="Protein kinase-like (PK-like)"/>
    <property type="match status" value="1"/>
</dbReference>
<keyword evidence="6" id="KW-0472">Membrane</keyword>
<sequence>MPDPMHPAEQTATKSVADPAVTASGPSDLSAAATHVDDPATRAPVPPTAPSGRYELGDEIAHGGMGAVYRATDTAFGREVAVKLLLDRYGPQSGTARRFADEARITGQLQHPNIPAVFDLGTLPDGRPFLAMKLIKGDTLDALLKARPDPAAERGRFVAAFELVCQAVAYAHAHDVIHRDLKPANVMVGAFGEVQVMDWGLAKVLRTGGDGAADPEATSVASAVVSLRDADDLMTQAGSVLGTPAFMPPEQAVGAVHKVDARSDVFGLGGILAVILTGMPPFAAGSAETTRVKAATGDVADCFARLDACGADPELVALCKRCLSPRTPDRPADAGEVARAVAALRAAADDRARQAELDKVRVEGDLRAADARTAEQRKRRKAQAALGLTFTALVVLGGLFTWWAREQERGRREQAEREVTRPSRRRSPGTHRPAGQTATRPCGPRRERPLSRPGTGPGSPPPRPRSGTASATCSPRSSRSRRTVGSAAPYWRSRPAWATGSPSTATRTSTGPTPGTSGRSATTAPTCSPSPRRRAPTCSGPSAAIAPSS</sequence>
<keyword evidence="6" id="KW-0812">Transmembrane</keyword>
<dbReference type="GO" id="GO:0005524">
    <property type="term" value="F:ATP binding"/>
    <property type="evidence" value="ECO:0007669"/>
    <property type="project" value="UniProtKB-KW"/>
</dbReference>